<feature type="transmembrane region" description="Helical" evidence="6">
    <location>
        <begin position="315"/>
        <end position="339"/>
    </location>
</feature>
<feature type="transmembrane region" description="Helical" evidence="6">
    <location>
        <begin position="404"/>
        <end position="425"/>
    </location>
</feature>
<dbReference type="Pfam" id="PF01943">
    <property type="entry name" value="Polysacc_synt"/>
    <property type="match status" value="1"/>
</dbReference>
<feature type="transmembrane region" description="Helical" evidence="6">
    <location>
        <begin position="51"/>
        <end position="72"/>
    </location>
</feature>
<keyword evidence="2" id="KW-1003">Cell membrane</keyword>
<evidence type="ECO:0000256" key="6">
    <source>
        <dbReference type="SAM" id="Phobius"/>
    </source>
</evidence>
<evidence type="ECO:0000256" key="1">
    <source>
        <dbReference type="ARBA" id="ARBA00004651"/>
    </source>
</evidence>
<protein>
    <submittedName>
        <fullName evidence="7">Lipopolysaccharide biosynthesis protein</fullName>
    </submittedName>
</protein>
<dbReference type="InterPro" id="IPR050833">
    <property type="entry name" value="Poly_Biosynth_Transport"/>
</dbReference>
<comment type="caution">
    <text evidence="7">The sequence shown here is derived from an EMBL/GenBank/DDBJ whole genome shotgun (WGS) entry which is preliminary data.</text>
</comment>
<evidence type="ECO:0000256" key="4">
    <source>
        <dbReference type="ARBA" id="ARBA00022989"/>
    </source>
</evidence>
<evidence type="ECO:0000256" key="2">
    <source>
        <dbReference type="ARBA" id="ARBA00022475"/>
    </source>
</evidence>
<name>A0ABW4NDH2_9SPHN</name>
<gene>
    <name evidence="7" type="ORF">ACFSC3_04520</name>
</gene>
<sequence length="431" mass="45353">MAAEEKIASPFARALRNVGWLLTGKGVGAVLSLVYLGLATRTLGPEGFGQFMLILSIGQAVAAMMLFQSWQVVVRYGVPLQEAGDDAALGRLVRFCALLDAVAAVAGCVVVTIVLWALDARFGWDDAMTRDAVIFCAVLMISIRSSAVGVLRLFDRYGIGAAAESTTPIMRFVGALAVVASGASVRGFLIAWGAAEIVTAIVHWRAVWRVSPGLMRGWRGVAGTWREHPGMMRFAALTNVSATLNAVGRQGVVVVVGLVTGPAAAGAYRLAFQLSQALAQIAEMFSRGIFPEFSRADRATSRDDLRRLFRQSTRLTLAVGAVICLALPILGEPALHLVGGKAYTAAWPLVLVLSLAVAIDVMGIGFEPMLIGTGRAGTAFRIRLAAVGVLVLAAILLVPRFEALGAALATLAASVAALALMWPAAMRAVRT</sequence>
<feature type="transmembrane region" description="Helical" evidence="6">
    <location>
        <begin position="345"/>
        <end position="366"/>
    </location>
</feature>
<keyword evidence="3 6" id="KW-0812">Transmembrane</keyword>
<proteinExistence type="predicted"/>
<accession>A0ABW4NDH2</accession>
<feature type="transmembrane region" description="Helical" evidence="6">
    <location>
        <begin position="132"/>
        <end position="154"/>
    </location>
</feature>
<evidence type="ECO:0000256" key="5">
    <source>
        <dbReference type="ARBA" id="ARBA00023136"/>
    </source>
</evidence>
<dbReference type="PANTHER" id="PTHR30250:SF31">
    <property type="entry name" value="INNER MEMBRANE PROTEIN YGHQ"/>
    <property type="match status" value="1"/>
</dbReference>
<keyword evidence="4 6" id="KW-1133">Transmembrane helix</keyword>
<dbReference type="RefSeq" id="WP_380939172.1">
    <property type="nucleotide sequence ID" value="NZ_JBHUFC010000002.1"/>
</dbReference>
<keyword evidence="5 6" id="KW-0472">Membrane</keyword>
<feature type="transmembrane region" description="Helical" evidence="6">
    <location>
        <begin position="20"/>
        <end position="39"/>
    </location>
</feature>
<feature type="transmembrane region" description="Helical" evidence="6">
    <location>
        <begin position="378"/>
        <end position="398"/>
    </location>
</feature>
<dbReference type="Proteomes" id="UP001597283">
    <property type="component" value="Unassembled WGS sequence"/>
</dbReference>
<evidence type="ECO:0000256" key="3">
    <source>
        <dbReference type="ARBA" id="ARBA00022692"/>
    </source>
</evidence>
<feature type="transmembrane region" description="Helical" evidence="6">
    <location>
        <begin position="174"/>
        <end position="195"/>
    </location>
</feature>
<dbReference type="PANTHER" id="PTHR30250">
    <property type="entry name" value="PST FAMILY PREDICTED COLANIC ACID TRANSPORTER"/>
    <property type="match status" value="1"/>
</dbReference>
<organism evidence="7 8">
    <name type="scientific">Sphingomonas floccifaciens</name>
    <dbReference type="NCBI Taxonomy" id="1844115"/>
    <lineage>
        <taxon>Bacteria</taxon>
        <taxon>Pseudomonadati</taxon>
        <taxon>Pseudomonadota</taxon>
        <taxon>Alphaproteobacteria</taxon>
        <taxon>Sphingomonadales</taxon>
        <taxon>Sphingomonadaceae</taxon>
        <taxon>Sphingomonas</taxon>
    </lineage>
</organism>
<evidence type="ECO:0000313" key="8">
    <source>
        <dbReference type="Proteomes" id="UP001597283"/>
    </source>
</evidence>
<dbReference type="InterPro" id="IPR002797">
    <property type="entry name" value="Polysacc_synth"/>
</dbReference>
<evidence type="ECO:0000313" key="7">
    <source>
        <dbReference type="EMBL" id="MFD1786830.1"/>
    </source>
</evidence>
<reference evidence="8" key="1">
    <citation type="journal article" date="2019" name="Int. J. Syst. Evol. Microbiol.">
        <title>The Global Catalogue of Microorganisms (GCM) 10K type strain sequencing project: providing services to taxonomists for standard genome sequencing and annotation.</title>
        <authorList>
            <consortium name="The Broad Institute Genomics Platform"/>
            <consortium name="The Broad Institute Genome Sequencing Center for Infectious Disease"/>
            <person name="Wu L."/>
            <person name="Ma J."/>
        </authorList>
    </citation>
    <scope>NUCLEOTIDE SEQUENCE [LARGE SCALE GENOMIC DNA]</scope>
    <source>
        <strain evidence="8">Q85</strain>
    </source>
</reference>
<dbReference type="EMBL" id="JBHUFC010000002">
    <property type="protein sequence ID" value="MFD1786830.1"/>
    <property type="molecule type" value="Genomic_DNA"/>
</dbReference>
<keyword evidence="8" id="KW-1185">Reference proteome</keyword>
<comment type="subcellular location">
    <subcellularLocation>
        <location evidence="1">Cell membrane</location>
        <topology evidence="1">Multi-pass membrane protein</topology>
    </subcellularLocation>
</comment>
<feature type="transmembrane region" description="Helical" evidence="6">
    <location>
        <begin position="92"/>
        <end position="120"/>
    </location>
</feature>